<evidence type="ECO:0000256" key="2">
    <source>
        <dbReference type="SAM" id="SignalP"/>
    </source>
</evidence>
<organism evidence="3 4">
    <name type="scientific">Ictalurus punctatus</name>
    <name type="common">Channel catfish</name>
    <name type="synonym">Silurus punctatus</name>
    <dbReference type="NCBI Taxonomy" id="7998"/>
    <lineage>
        <taxon>Eukaryota</taxon>
        <taxon>Metazoa</taxon>
        <taxon>Chordata</taxon>
        <taxon>Craniata</taxon>
        <taxon>Vertebrata</taxon>
        <taxon>Euteleostomi</taxon>
        <taxon>Actinopterygii</taxon>
        <taxon>Neopterygii</taxon>
        <taxon>Teleostei</taxon>
        <taxon>Ostariophysi</taxon>
        <taxon>Siluriformes</taxon>
        <taxon>Ictaluridae</taxon>
        <taxon>Ictalurus</taxon>
    </lineage>
</organism>
<proteinExistence type="predicted"/>
<feature type="transmembrane region" description="Helical" evidence="1">
    <location>
        <begin position="135"/>
        <end position="156"/>
    </location>
</feature>
<evidence type="ECO:0000313" key="4">
    <source>
        <dbReference type="RefSeq" id="XP_017324447.2"/>
    </source>
</evidence>
<evidence type="ECO:0000313" key="3">
    <source>
        <dbReference type="Proteomes" id="UP000221080"/>
    </source>
</evidence>
<keyword evidence="1" id="KW-1133">Transmembrane helix</keyword>
<keyword evidence="1" id="KW-0472">Membrane</keyword>
<name>A0A2D0R1C4_ICTPU</name>
<dbReference type="Proteomes" id="UP000221080">
    <property type="component" value="Chromosome 1"/>
</dbReference>
<reference evidence="3" key="1">
    <citation type="journal article" date="2016" name="Nat. Commun.">
        <title>The channel catfish genome sequence provides insights into the evolution of scale formation in teleosts.</title>
        <authorList>
            <person name="Liu Z."/>
            <person name="Liu S."/>
            <person name="Yao J."/>
            <person name="Bao L."/>
            <person name="Zhang J."/>
            <person name="Li Y."/>
            <person name="Jiang C."/>
            <person name="Sun L."/>
            <person name="Wang R."/>
            <person name="Zhang Y."/>
            <person name="Zhou T."/>
            <person name="Zeng Q."/>
            <person name="Fu Q."/>
            <person name="Gao S."/>
            <person name="Li N."/>
            <person name="Koren S."/>
            <person name="Jiang Y."/>
            <person name="Zimin A."/>
            <person name="Xu P."/>
            <person name="Phillippy A.M."/>
            <person name="Geng X."/>
            <person name="Song L."/>
            <person name="Sun F."/>
            <person name="Li C."/>
            <person name="Wang X."/>
            <person name="Chen A."/>
            <person name="Jin Y."/>
            <person name="Yuan Z."/>
            <person name="Yang Y."/>
            <person name="Tan S."/>
            <person name="Peatman E."/>
            <person name="Lu J."/>
            <person name="Qin Z."/>
            <person name="Dunham R."/>
            <person name="Li Z."/>
            <person name="Sonstegard T."/>
            <person name="Feng J."/>
            <person name="Danzmann R.G."/>
            <person name="Schroeder S."/>
            <person name="Scheffler B."/>
            <person name="Duke M.V."/>
            <person name="Ballard L."/>
            <person name="Kucuktas H."/>
            <person name="Kaltenboeck L."/>
            <person name="Liu H."/>
            <person name="Armbruster J."/>
            <person name="Xie Y."/>
            <person name="Kirby M.L."/>
            <person name="Tian Y."/>
            <person name="Flanagan M.E."/>
            <person name="Mu W."/>
            <person name="Waldbieser G.C."/>
        </authorList>
    </citation>
    <scope>NUCLEOTIDE SEQUENCE [LARGE SCALE GENOMIC DNA]</scope>
    <source>
        <strain evidence="3">SDA103</strain>
    </source>
</reference>
<keyword evidence="2" id="KW-0732">Signal</keyword>
<evidence type="ECO:0000256" key="1">
    <source>
        <dbReference type="SAM" id="Phobius"/>
    </source>
</evidence>
<dbReference type="AlphaFoldDB" id="A0A2D0R1C4"/>
<protein>
    <submittedName>
        <fullName evidence="4">Uncharacterized protein LOC108266018 isoform X1</fullName>
    </submittedName>
</protein>
<dbReference type="GeneID" id="108266018"/>
<accession>A0A2D0R1C4</accession>
<sequence>MFLTAEIRRSHRGMLELCSGARWLISICTLVLLISGGEGSKCYAEQHPNGTMRFYLNETEPESQHYSWRINGIVHANENAFNNTTIESRGPRYVNFKSCPENVTYWGIHSGKTINCPHNCSTEPLPKGLLHQSNVNVVGCAMGILGAVLVCIIIVWKRRELQRCFQNRRDSWYRWDYRQAGHHHLSRAELVSKSISQTASQPTNMATTTSH</sequence>
<reference evidence="4" key="2">
    <citation type="submission" date="2025-08" db="UniProtKB">
        <authorList>
            <consortium name="RefSeq"/>
        </authorList>
    </citation>
    <scope>IDENTIFICATION</scope>
    <source>
        <tissue evidence="4">Blood</tissue>
    </source>
</reference>
<feature type="signal peptide" evidence="2">
    <location>
        <begin position="1"/>
        <end position="39"/>
    </location>
</feature>
<gene>
    <name evidence="4" type="primary">LOC108266018</name>
</gene>
<dbReference type="KEGG" id="ipu:108266018"/>
<feature type="chain" id="PRO_5039907149" evidence="2">
    <location>
        <begin position="40"/>
        <end position="211"/>
    </location>
</feature>
<keyword evidence="1" id="KW-0812">Transmembrane</keyword>
<keyword evidence="3" id="KW-1185">Reference proteome</keyword>
<dbReference type="RefSeq" id="XP_017324447.2">
    <property type="nucleotide sequence ID" value="XM_017468958.3"/>
</dbReference>